<feature type="non-terminal residue" evidence="2">
    <location>
        <position position="106"/>
    </location>
</feature>
<proteinExistence type="predicted"/>
<dbReference type="EMBL" id="BARU01002474">
    <property type="protein sequence ID" value="GAH28641.1"/>
    <property type="molecule type" value="Genomic_DNA"/>
</dbReference>
<dbReference type="AlphaFoldDB" id="X1E5U4"/>
<evidence type="ECO:0000313" key="2">
    <source>
        <dbReference type="EMBL" id="GAH28641.1"/>
    </source>
</evidence>
<sequence>MIKNELDYVLGEKPFPPKKKGNRGKLVKLIQEWLCLNNLPVVIDGIYGPATEKTIERFQVLNGIFDTGETDFKTFLYLTTPMRKTLKLIPYKKPCNIWEVAERYAR</sequence>
<gene>
    <name evidence="2" type="ORF">S03H2_05824</name>
</gene>
<organism evidence="2">
    <name type="scientific">marine sediment metagenome</name>
    <dbReference type="NCBI Taxonomy" id="412755"/>
    <lineage>
        <taxon>unclassified sequences</taxon>
        <taxon>metagenomes</taxon>
        <taxon>ecological metagenomes</taxon>
    </lineage>
</organism>
<dbReference type="Gene3D" id="1.10.101.10">
    <property type="entry name" value="PGBD-like superfamily/PGBD"/>
    <property type="match status" value="1"/>
</dbReference>
<feature type="domain" description="Peptidoglycan binding-like" evidence="1">
    <location>
        <begin position="23"/>
        <end position="75"/>
    </location>
</feature>
<evidence type="ECO:0000259" key="1">
    <source>
        <dbReference type="Pfam" id="PF01471"/>
    </source>
</evidence>
<dbReference type="SUPFAM" id="SSF47090">
    <property type="entry name" value="PGBD-like"/>
    <property type="match status" value="1"/>
</dbReference>
<dbReference type="Pfam" id="PF01471">
    <property type="entry name" value="PG_binding_1"/>
    <property type="match status" value="1"/>
</dbReference>
<reference evidence="2" key="1">
    <citation type="journal article" date="2014" name="Front. Microbiol.">
        <title>High frequency of phylogenetically diverse reductive dehalogenase-homologous genes in deep subseafloor sedimentary metagenomes.</title>
        <authorList>
            <person name="Kawai M."/>
            <person name="Futagami T."/>
            <person name="Toyoda A."/>
            <person name="Takaki Y."/>
            <person name="Nishi S."/>
            <person name="Hori S."/>
            <person name="Arai W."/>
            <person name="Tsubouchi T."/>
            <person name="Morono Y."/>
            <person name="Uchiyama I."/>
            <person name="Ito T."/>
            <person name="Fujiyama A."/>
            <person name="Inagaki F."/>
            <person name="Takami H."/>
        </authorList>
    </citation>
    <scope>NUCLEOTIDE SEQUENCE</scope>
    <source>
        <strain evidence="2">Expedition CK06-06</strain>
    </source>
</reference>
<comment type="caution">
    <text evidence="2">The sequence shown here is derived from an EMBL/GenBank/DDBJ whole genome shotgun (WGS) entry which is preliminary data.</text>
</comment>
<name>X1E5U4_9ZZZZ</name>
<dbReference type="InterPro" id="IPR002477">
    <property type="entry name" value="Peptidoglycan-bd-like"/>
</dbReference>
<protein>
    <recommendedName>
        <fullName evidence="1">Peptidoglycan binding-like domain-containing protein</fullName>
    </recommendedName>
</protein>
<dbReference type="InterPro" id="IPR036365">
    <property type="entry name" value="PGBD-like_sf"/>
</dbReference>
<dbReference type="InterPro" id="IPR036366">
    <property type="entry name" value="PGBDSf"/>
</dbReference>
<accession>X1E5U4</accession>